<dbReference type="FunFam" id="3.30.390.30:FF:000001">
    <property type="entry name" value="Dihydrolipoyl dehydrogenase"/>
    <property type="match status" value="1"/>
</dbReference>
<dbReference type="InterPro" id="IPR036188">
    <property type="entry name" value="FAD/NAD-bd_sf"/>
</dbReference>
<evidence type="ECO:0000256" key="2">
    <source>
        <dbReference type="ARBA" id="ARBA00007532"/>
    </source>
</evidence>
<dbReference type="GO" id="GO:0004148">
    <property type="term" value="F:dihydrolipoyl dehydrogenase (NADH) activity"/>
    <property type="evidence" value="ECO:0007669"/>
    <property type="project" value="UniProtKB-EC"/>
</dbReference>
<feature type="region of interest" description="Disordered" evidence="17">
    <location>
        <begin position="79"/>
        <end position="104"/>
    </location>
</feature>
<evidence type="ECO:0000256" key="9">
    <source>
        <dbReference type="ARBA" id="ARBA00023027"/>
    </source>
</evidence>
<dbReference type="InterPro" id="IPR001100">
    <property type="entry name" value="Pyr_nuc-diS_OxRdtase"/>
</dbReference>
<dbReference type="Gene3D" id="3.50.50.60">
    <property type="entry name" value="FAD/NAD(P)-binding domain"/>
    <property type="match status" value="2"/>
</dbReference>
<keyword evidence="14" id="KW-0547">Nucleotide-binding</keyword>
<evidence type="ECO:0000256" key="12">
    <source>
        <dbReference type="ARBA" id="ARBA00049187"/>
    </source>
</evidence>
<dbReference type="InterPro" id="IPR000089">
    <property type="entry name" value="Biotin_lipoyl"/>
</dbReference>
<organism evidence="19">
    <name type="scientific">Candidatus Kentrum sp. TUN</name>
    <dbReference type="NCBI Taxonomy" id="2126343"/>
    <lineage>
        <taxon>Bacteria</taxon>
        <taxon>Pseudomonadati</taxon>
        <taxon>Pseudomonadota</taxon>
        <taxon>Gammaproteobacteria</taxon>
        <taxon>Candidatus Kentrum</taxon>
    </lineage>
</organism>
<comment type="similarity">
    <text evidence="2 16">Belongs to the class-I pyridine nucleotide-disulfide oxidoreductase family.</text>
</comment>
<dbReference type="GO" id="GO:0050660">
    <property type="term" value="F:flavin adenine dinucleotide binding"/>
    <property type="evidence" value="ECO:0007669"/>
    <property type="project" value="InterPro"/>
</dbReference>
<reference evidence="19" key="1">
    <citation type="submission" date="2019-02" db="EMBL/GenBank/DDBJ databases">
        <authorList>
            <person name="Gruber-Vodicka R. H."/>
            <person name="Seah K. B. B."/>
        </authorList>
    </citation>
    <scope>NUCLEOTIDE SEQUENCE</scope>
    <source>
        <strain evidence="19">BECK_BY1</strain>
    </source>
</reference>
<dbReference type="Gene3D" id="3.30.390.30">
    <property type="match status" value="1"/>
</dbReference>
<evidence type="ECO:0000256" key="5">
    <source>
        <dbReference type="ARBA" id="ARBA00022630"/>
    </source>
</evidence>
<dbReference type="PRINTS" id="PR00368">
    <property type="entry name" value="FADPNR"/>
</dbReference>
<feature type="active site" description="Proton acceptor" evidence="13">
    <location>
        <position position="547"/>
    </location>
</feature>
<feature type="domain" description="Lipoyl-binding" evidence="18">
    <location>
        <begin position="4"/>
        <end position="78"/>
    </location>
</feature>
<dbReference type="GO" id="GO:0006103">
    <property type="term" value="P:2-oxoglutarate metabolic process"/>
    <property type="evidence" value="ECO:0007669"/>
    <property type="project" value="TreeGrafter"/>
</dbReference>
<comment type="cofactor">
    <cofactor evidence="14 16">
        <name>FAD</name>
        <dbReference type="ChEBI" id="CHEBI:57692"/>
    </cofactor>
    <text evidence="14 16">Binds 1 FAD per subunit.</text>
</comment>
<comment type="miscellaneous">
    <text evidence="16">The active site is a redox-active disulfide bond.</text>
</comment>
<evidence type="ECO:0000256" key="3">
    <source>
        <dbReference type="ARBA" id="ARBA00012608"/>
    </source>
</evidence>
<comment type="cofactor">
    <cofactor evidence="1">
        <name>(R)-lipoate</name>
        <dbReference type="ChEBI" id="CHEBI:83088"/>
    </cofactor>
</comment>
<evidence type="ECO:0000256" key="15">
    <source>
        <dbReference type="PIRSR" id="PIRSR000350-4"/>
    </source>
</evidence>
<keyword evidence="9 14" id="KW-0520">NAD</keyword>
<dbReference type="InterPro" id="IPR023753">
    <property type="entry name" value="FAD/NAD-binding_dom"/>
</dbReference>
<feature type="binding site" evidence="14">
    <location>
        <position position="158"/>
    </location>
    <ligand>
        <name>FAD</name>
        <dbReference type="ChEBI" id="CHEBI:57692"/>
    </ligand>
</feature>
<dbReference type="Pfam" id="PF02852">
    <property type="entry name" value="Pyr_redox_dim"/>
    <property type="match status" value="1"/>
</dbReference>
<dbReference type="PANTHER" id="PTHR22912">
    <property type="entry name" value="DISULFIDE OXIDOREDUCTASE"/>
    <property type="match status" value="1"/>
</dbReference>
<evidence type="ECO:0000313" key="19">
    <source>
        <dbReference type="EMBL" id="VFK53008.1"/>
    </source>
</evidence>
<feature type="binding site" evidence="14">
    <location>
        <position position="221"/>
    </location>
    <ligand>
        <name>FAD</name>
        <dbReference type="ChEBI" id="CHEBI:57692"/>
    </ligand>
</feature>
<evidence type="ECO:0000256" key="8">
    <source>
        <dbReference type="ARBA" id="ARBA00023002"/>
    </source>
</evidence>
<dbReference type="Gene3D" id="2.40.50.100">
    <property type="match status" value="1"/>
</dbReference>
<keyword evidence="5 16" id="KW-0285">Flavoprotein</keyword>
<evidence type="ECO:0000256" key="11">
    <source>
        <dbReference type="ARBA" id="ARBA00023284"/>
    </source>
</evidence>
<gene>
    <name evidence="19" type="ORF">BECKTUN1418D_GA0071000_101716</name>
</gene>
<keyword evidence="6" id="KW-0450">Lipoyl</keyword>
<accession>A0A450ZH00</accession>
<dbReference type="FunFam" id="2.40.50.100:FF:000009">
    <property type="entry name" value="Acetyltransferase component of pyruvate dehydrogenase complex"/>
    <property type="match status" value="1"/>
</dbReference>
<dbReference type="CDD" id="cd06849">
    <property type="entry name" value="lipoyl_domain"/>
    <property type="match status" value="1"/>
</dbReference>
<protein>
    <recommendedName>
        <fullName evidence="4 16">Dihydrolipoyl dehydrogenase</fullName>
        <ecNumber evidence="3 16">1.8.1.4</ecNumber>
    </recommendedName>
</protein>
<dbReference type="EMBL" id="CAADFX010000017">
    <property type="protein sequence ID" value="VFK53008.1"/>
    <property type="molecule type" value="Genomic_DNA"/>
</dbReference>
<feature type="disulfide bond" description="Redox-active" evidence="15">
    <location>
        <begin position="149"/>
        <end position="154"/>
    </location>
</feature>
<evidence type="ECO:0000256" key="17">
    <source>
        <dbReference type="SAM" id="MobiDB-lite"/>
    </source>
</evidence>
<dbReference type="PIRSF" id="PIRSF000350">
    <property type="entry name" value="Mercury_reductase_MerA"/>
    <property type="match status" value="1"/>
</dbReference>
<dbReference type="InterPro" id="IPR006258">
    <property type="entry name" value="Lipoamide_DH"/>
</dbReference>
<name>A0A450ZH00_9GAMM</name>
<dbReference type="SUPFAM" id="SSF51905">
    <property type="entry name" value="FAD/NAD(P)-binding domain"/>
    <property type="match status" value="1"/>
</dbReference>
<evidence type="ECO:0000256" key="13">
    <source>
        <dbReference type="PIRSR" id="PIRSR000350-2"/>
    </source>
</evidence>
<dbReference type="AlphaFoldDB" id="A0A450ZH00"/>
<dbReference type="InterPro" id="IPR011053">
    <property type="entry name" value="Single_hybrid_motif"/>
</dbReference>
<evidence type="ECO:0000259" key="18">
    <source>
        <dbReference type="PROSITE" id="PS50968"/>
    </source>
</evidence>
<comment type="catalytic activity">
    <reaction evidence="12 16">
        <text>N(6)-[(R)-dihydrolipoyl]-L-lysyl-[protein] + NAD(+) = N(6)-[(R)-lipoyl]-L-lysyl-[protein] + NADH + H(+)</text>
        <dbReference type="Rhea" id="RHEA:15045"/>
        <dbReference type="Rhea" id="RHEA-COMP:10474"/>
        <dbReference type="Rhea" id="RHEA-COMP:10475"/>
        <dbReference type="ChEBI" id="CHEBI:15378"/>
        <dbReference type="ChEBI" id="CHEBI:57540"/>
        <dbReference type="ChEBI" id="CHEBI:57945"/>
        <dbReference type="ChEBI" id="CHEBI:83099"/>
        <dbReference type="ChEBI" id="CHEBI:83100"/>
        <dbReference type="EC" id="1.8.1.4"/>
    </reaction>
</comment>
<keyword evidence="11 16" id="KW-0676">Redox-active center</keyword>
<dbReference type="PROSITE" id="PS00076">
    <property type="entry name" value="PYRIDINE_REDOX_1"/>
    <property type="match status" value="1"/>
</dbReference>
<feature type="binding site" evidence="14">
    <location>
        <begin position="421"/>
        <end position="424"/>
    </location>
    <ligand>
        <name>FAD</name>
        <dbReference type="ChEBI" id="CHEBI:57692"/>
    </ligand>
</feature>
<dbReference type="InterPro" id="IPR003016">
    <property type="entry name" value="2-oxoA_DH_lipoyl-BS"/>
</dbReference>
<keyword evidence="8 16" id="KW-0560">Oxidoreductase</keyword>
<evidence type="ECO:0000256" key="4">
    <source>
        <dbReference type="ARBA" id="ARBA00016961"/>
    </source>
</evidence>
<dbReference type="InterPro" id="IPR004099">
    <property type="entry name" value="Pyr_nucl-diS_OxRdtase_dimer"/>
</dbReference>
<evidence type="ECO:0000256" key="1">
    <source>
        <dbReference type="ARBA" id="ARBA00001938"/>
    </source>
</evidence>
<dbReference type="PANTHER" id="PTHR22912:SF160">
    <property type="entry name" value="DIHYDROLIPOYL DEHYDROGENASE"/>
    <property type="match status" value="1"/>
</dbReference>
<dbReference type="PRINTS" id="PR00411">
    <property type="entry name" value="PNDRDTASEI"/>
</dbReference>
<evidence type="ECO:0000256" key="10">
    <source>
        <dbReference type="ARBA" id="ARBA00023157"/>
    </source>
</evidence>
<dbReference type="PROSITE" id="PS00189">
    <property type="entry name" value="LIPOYL"/>
    <property type="match status" value="1"/>
</dbReference>
<keyword evidence="7 14" id="KW-0274">FAD</keyword>
<dbReference type="Pfam" id="PF07992">
    <property type="entry name" value="Pyr_redox_2"/>
    <property type="match status" value="1"/>
</dbReference>
<evidence type="ECO:0000256" key="14">
    <source>
        <dbReference type="PIRSR" id="PIRSR000350-3"/>
    </source>
</evidence>
<dbReference type="NCBIfam" id="TIGR01350">
    <property type="entry name" value="lipoamide_DH"/>
    <property type="match status" value="1"/>
</dbReference>
<feature type="binding site" evidence="14">
    <location>
        <begin position="285"/>
        <end position="292"/>
    </location>
    <ligand>
        <name>NAD(+)</name>
        <dbReference type="ChEBI" id="CHEBI:57540"/>
    </ligand>
</feature>
<dbReference type="InterPro" id="IPR050151">
    <property type="entry name" value="Class-I_Pyr_Nuc-Dis_Oxidored"/>
</dbReference>
<dbReference type="SUPFAM" id="SSF55424">
    <property type="entry name" value="FAD/NAD-linked reductases, dimerisation (C-terminal) domain"/>
    <property type="match status" value="1"/>
</dbReference>
<dbReference type="SUPFAM" id="SSF51230">
    <property type="entry name" value="Single hybrid motif"/>
    <property type="match status" value="1"/>
</dbReference>
<dbReference type="Pfam" id="PF00364">
    <property type="entry name" value="Biotin_lipoyl"/>
    <property type="match status" value="1"/>
</dbReference>
<dbReference type="EC" id="1.8.1.4" evidence="3 16"/>
<sequence length="574" mass="60950">MSKIATIEVPDIGDFKDVEIIDVLISPGDHIEIETPLITIESDKATMEIPSPRAGLVKEVEVVAGDKVSMGSPIASVEIRTSAETPDKATGKAPTPEINGQRTKTKSDIQAEVVVLGAGPGGYTAAFRAADLGKKTILVERYPALGGVCLNVGCIPSKAYLHTANILDETRRMADHGVEFGKPVIDPPKLVAWKNRLVNRLTKGIAGLAKQRKVQVIHGVGAFSSPNILTVQTADGPVTIGFEHAIIAVGSRSTKIPGFPKDPRIWNSTDALELRTIPERLLIIGGGVIGLEMATIYNALGARITVVEALDDLIPGCDGDLVRVLRKRIGKRYENIFTETKVTGIEPLEKGLRVSLSGKDAESDTFDAVLVSVGRTPNGAQIAAEKAGVHVDDRGFIPVDRQQRTNIPHILAIGDVVGQPMLAHKALHEAKVAAEVAAGLASEFDARAIPSAAYTDPEVAWAGITEGEAKAQGIAYDKGVFPWAASGRALGMGRDEGMTKLLFEKDTRRIIGAGIVGPHAGDLISEAVLALEMGANAEDLHMIIHPHPTLSETLGLSAEMVTGTITDLMPPRRR</sequence>
<dbReference type="InterPro" id="IPR016156">
    <property type="entry name" value="FAD/NAD-linked_Rdtase_dimer_sf"/>
</dbReference>
<dbReference type="InterPro" id="IPR012999">
    <property type="entry name" value="Pyr_OxRdtase_I_AS"/>
</dbReference>
<feature type="binding site" evidence="14">
    <location>
        <position position="415"/>
    </location>
    <ligand>
        <name>FAD</name>
        <dbReference type="ChEBI" id="CHEBI:57692"/>
    </ligand>
</feature>
<evidence type="ECO:0000256" key="16">
    <source>
        <dbReference type="RuleBase" id="RU003692"/>
    </source>
</evidence>
<evidence type="ECO:0000256" key="7">
    <source>
        <dbReference type="ARBA" id="ARBA00022827"/>
    </source>
</evidence>
<feature type="binding site" evidence="14">
    <location>
        <position position="374"/>
    </location>
    <ligand>
        <name>NAD(+)</name>
        <dbReference type="ChEBI" id="CHEBI:57540"/>
    </ligand>
</feature>
<feature type="binding site" evidence="14">
    <location>
        <position position="308"/>
    </location>
    <ligand>
        <name>NAD(+)</name>
        <dbReference type="ChEBI" id="CHEBI:57540"/>
    </ligand>
</feature>
<proteinExistence type="inferred from homology"/>
<evidence type="ECO:0000256" key="6">
    <source>
        <dbReference type="ARBA" id="ARBA00022823"/>
    </source>
</evidence>
<dbReference type="PROSITE" id="PS50968">
    <property type="entry name" value="BIOTINYL_LIPOYL"/>
    <property type="match status" value="1"/>
</dbReference>
<keyword evidence="10" id="KW-1015">Disulfide bond</keyword>